<keyword evidence="2" id="KW-1185">Reference proteome</keyword>
<sequence length="112" mass="13374">MKIKHMEADLFCVHCKEEVEHSITYVNEKIKCVECLECHHKMEINIDVNREFYKEIYKRIATKPERITKEYQADLSHFLFSLPVRVVSKPYRILKDINDSRKVIKGFKKNGS</sequence>
<evidence type="ECO:0000313" key="2">
    <source>
        <dbReference type="Proteomes" id="UP000181997"/>
    </source>
</evidence>
<evidence type="ECO:0000313" key="1">
    <source>
        <dbReference type="EMBL" id="SCC23144.1"/>
    </source>
</evidence>
<proteinExistence type="predicted"/>
<dbReference type="OrthoDB" id="2427546at2"/>
<dbReference type="Proteomes" id="UP000181997">
    <property type="component" value="Unassembled WGS sequence"/>
</dbReference>
<reference evidence="2" key="1">
    <citation type="submission" date="2016-08" db="EMBL/GenBank/DDBJ databases">
        <authorList>
            <person name="Varghese N."/>
            <person name="Submissions Spin"/>
        </authorList>
    </citation>
    <scope>NUCLEOTIDE SEQUENCE [LARGE SCALE GENOMIC DNA]</scope>
    <source>
        <strain evidence="2">SGD-1123</strain>
    </source>
</reference>
<evidence type="ECO:0008006" key="3">
    <source>
        <dbReference type="Google" id="ProtNLM"/>
    </source>
</evidence>
<dbReference type="RefSeq" id="WP_032086824.1">
    <property type="nucleotide sequence ID" value="NZ_FMAU01000004.1"/>
</dbReference>
<gene>
    <name evidence="1" type="ORF">GA0061094_3287</name>
</gene>
<name>A0A0V8HCY7_9BACI</name>
<organism evidence="1 2">
    <name type="scientific">[Bacillus] enclensis</name>
    <dbReference type="NCBI Taxonomy" id="1402860"/>
    <lineage>
        <taxon>Bacteria</taxon>
        <taxon>Bacillati</taxon>
        <taxon>Bacillota</taxon>
        <taxon>Bacilli</taxon>
        <taxon>Bacillales</taxon>
        <taxon>Bacillaceae</taxon>
        <taxon>Rossellomorea</taxon>
    </lineage>
</organism>
<protein>
    <recommendedName>
        <fullName evidence="3">Bh protein</fullName>
    </recommendedName>
</protein>
<accession>A0A0V8HCY7</accession>
<dbReference type="EMBL" id="FMAU01000004">
    <property type="protein sequence ID" value="SCC23144.1"/>
    <property type="molecule type" value="Genomic_DNA"/>
</dbReference>
<dbReference type="AlphaFoldDB" id="A0A0V8HCY7"/>